<dbReference type="Gene3D" id="3.30.450.40">
    <property type="match status" value="2"/>
</dbReference>
<dbReference type="SUPFAM" id="SSF55781">
    <property type="entry name" value="GAF domain-like"/>
    <property type="match status" value="2"/>
</dbReference>
<dbReference type="SUPFAM" id="SSF55874">
    <property type="entry name" value="ATPase domain of HSP90 chaperone/DNA topoisomerase II/histidine kinase"/>
    <property type="match status" value="1"/>
</dbReference>
<dbReference type="PANTHER" id="PTHR43065">
    <property type="entry name" value="SENSOR HISTIDINE KINASE"/>
    <property type="match status" value="1"/>
</dbReference>
<dbReference type="InterPro" id="IPR005467">
    <property type="entry name" value="His_kinase_dom"/>
</dbReference>
<evidence type="ECO:0000256" key="3">
    <source>
        <dbReference type="ARBA" id="ARBA00022741"/>
    </source>
</evidence>
<dbReference type="PROSITE" id="PS50109">
    <property type="entry name" value="HIS_KIN"/>
    <property type="match status" value="1"/>
</dbReference>
<dbReference type="Gene3D" id="3.30.565.10">
    <property type="entry name" value="Histidine kinase-like ATPase, C-terminal domain"/>
    <property type="match status" value="1"/>
</dbReference>
<evidence type="ECO:0000259" key="7">
    <source>
        <dbReference type="PROSITE" id="PS50109"/>
    </source>
</evidence>
<keyword evidence="6" id="KW-0902">Two-component regulatory system</keyword>
<keyword evidence="5" id="KW-0067">ATP-binding</keyword>
<gene>
    <name evidence="8" type="ORF">PITCH_A1520022</name>
</gene>
<sequence length="588" mass="67436">MSDTPHPNRDFKPIFMERIENHSFSEFLDLVIRQVDEIVEINPDLSEREIFEEATHYMINNLGAHSASVRIYDPQTEQMLSYGSYPSEEYTRETYIPLEGSIAGKVVATGKTCLVPNILNEPGYQNKNIILKKGVNSLMAIPLEIPRFFPRERDTVGVIQIYYEEKDREFSSLEIQLANLMAKRLSFVVARKKILSLNKNNKKKEAIVWHIFRKLGSRGGIKMREAFNQVIPELADMVSLQSCAFFSVSENLNQIVLEAGYPDKRGYHGIGTSFQVSSEPAFELILNLRDYSGDSRYEVVTPSYVLVVDPQRSDLISRNLKRFAEMHNINSILYVPLKIYGEVSHIMTFDAIEQRQRYSDDEIDTLLFLGHELMKVQKMERLDDALHDFKNPAIAIAGFARRLRQLLENKGSEQSEEQIMKYADILVQETSRIQELALSIYRVGDEQVVNLTDVLKRRFEINKEAIKEQLKQNITLVEGPFDTNLKVKCYLIHLERVFDNLLNNATKAIPLKGGLLEIRTYADGEWACVEISNTGHVSEEDRLNILEGEGPGRGFYIIHRIIRLLKGKIDIRENKGAVTTFLVRLPIA</sequence>
<reference evidence="8" key="1">
    <citation type="submission" date="2018-01" db="EMBL/GenBank/DDBJ databases">
        <authorList>
            <person name="Regsiter A."/>
            <person name="William W."/>
        </authorList>
    </citation>
    <scope>NUCLEOTIDE SEQUENCE</scope>
    <source>
        <strain evidence="8">TRIP AH-1</strain>
    </source>
</reference>
<dbReference type="GO" id="GO:0005524">
    <property type="term" value="F:ATP binding"/>
    <property type="evidence" value="ECO:0007669"/>
    <property type="project" value="UniProtKB-KW"/>
</dbReference>
<evidence type="ECO:0000313" key="8">
    <source>
        <dbReference type="EMBL" id="SPD72764.1"/>
    </source>
</evidence>
<evidence type="ECO:0000256" key="5">
    <source>
        <dbReference type="ARBA" id="ARBA00022840"/>
    </source>
</evidence>
<feature type="domain" description="Histidine kinase" evidence="7">
    <location>
        <begin position="384"/>
        <end position="588"/>
    </location>
</feature>
<accession>A0A445MTA9</accession>
<dbReference type="AlphaFoldDB" id="A0A445MTA9"/>
<dbReference type="InterPro" id="IPR003018">
    <property type="entry name" value="GAF"/>
</dbReference>
<dbReference type="InterPro" id="IPR003594">
    <property type="entry name" value="HATPase_dom"/>
</dbReference>
<name>A0A445MTA9_9BACT</name>
<keyword evidence="2" id="KW-0808">Transferase</keyword>
<dbReference type="GO" id="GO:0000160">
    <property type="term" value="P:phosphorelay signal transduction system"/>
    <property type="evidence" value="ECO:0007669"/>
    <property type="project" value="UniProtKB-KW"/>
</dbReference>
<keyword evidence="3" id="KW-0547">Nucleotide-binding</keyword>
<keyword evidence="1" id="KW-0597">Phosphoprotein</keyword>
<evidence type="ECO:0000256" key="2">
    <source>
        <dbReference type="ARBA" id="ARBA00022679"/>
    </source>
</evidence>
<organism evidence="8">
    <name type="scientific">uncultured Desulfobacterium sp</name>
    <dbReference type="NCBI Taxonomy" id="201089"/>
    <lineage>
        <taxon>Bacteria</taxon>
        <taxon>Pseudomonadati</taxon>
        <taxon>Thermodesulfobacteriota</taxon>
        <taxon>Desulfobacteria</taxon>
        <taxon>Desulfobacterales</taxon>
        <taxon>Desulfobacteriaceae</taxon>
        <taxon>Desulfobacterium</taxon>
        <taxon>environmental samples</taxon>
    </lineage>
</organism>
<proteinExistence type="predicted"/>
<dbReference type="EMBL" id="OJIN01000060">
    <property type="protein sequence ID" value="SPD72764.1"/>
    <property type="molecule type" value="Genomic_DNA"/>
</dbReference>
<dbReference type="PANTHER" id="PTHR43065:SF10">
    <property type="entry name" value="PEROXIDE STRESS-ACTIVATED HISTIDINE KINASE MAK3"/>
    <property type="match status" value="1"/>
</dbReference>
<evidence type="ECO:0000256" key="6">
    <source>
        <dbReference type="ARBA" id="ARBA00023012"/>
    </source>
</evidence>
<evidence type="ECO:0000256" key="1">
    <source>
        <dbReference type="ARBA" id="ARBA00022553"/>
    </source>
</evidence>
<dbReference type="SMART" id="SM00387">
    <property type="entry name" value="HATPase_c"/>
    <property type="match status" value="1"/>
</dbReference>
<dbReference type="InterPro" id="IPR036890">
    <property type="entry name" value="HATPase_C_sf"/>
</dbReference>
<dbReference type="SMART" id="SM00065">
    <property type="entry name" value="GAF"/>
    <property type="match status" value="1"/>
</dbReference>
<protein>
    <submittedName>
        <fullName evidence="8">ATPase/histidine kinase/DNA gyrase B/HSP90 domain protein</fullName>
    </submittedName>
</protein>
<evidence type="ECO:0000256" key="4">
    <source>
        <dbReference type="ARBA" id="ARBA00022777"/>
    </source>
</evidence>
<dbReference type="InterPro" id="IPR029016">
    <property type="entry name" value="GAF-like_dom_sf"/>
</dbReference>
<dbReference type="GO" id="GO:0016301">
    <property type="term" value="F:kinase activity"/>
    <property type="evidence" value="ECO:0007669"/>
    <property type="project" value="UniProtKB-KW"/>
</dbReference>
<keyword evidence="4 8" id="KW-0418">Kinase</keyword>
<dbReference type="Pfam" id="PF13185">
    <property type="entry name" value="GAF_2"/>
    <property type="match status" value="1"/>
</dbReference>
<dbReference type="Pfam" id="PF02518">
    <property type="entry name" value="HATPase_c"/>
    <property type="match status" value="1"/>
</dbReference>